<sequence>MPCASAPVQEPLSHQQQQQQQQQGQQHGQQLPHAECNGANSSQLPHNAQAGLQYTALASITSTDSVLRDLPSLSVAFPEFRLTDLSDPAVQSMLGQQGLSAHVVNFQTEYLKAIVANANVDNIRFQPAAQITASKDDFTPQYDQPLSSLAESVLAHCSQPLIGSVYSGNVYQLPRIDPCATLVQFKQSYQAMNEPVPTSFAAATPVPVEPSSLETGSPVTQLAGSRKRSAMDSTDDEQDAPRRDHKKIKSRLNVDLSAANPSAFSTNNAAVTPQHPSPVSSAPSDFTPLTPPSVTPVIIIPCSKPSVQESDPVSDFEDTVAELMGQVDNADASSNGDVPLLSPAELKQLTRTVEDLSRHGLLADVQIDSISSLLRYLDSAMSHFDAADIFAMESASSASTDQDRTDSAAQILNQASLSLEHISLSLVILNGKGLQQHIFPEELLFMSLNVFKSHLESLLAPALEFSKDDNGLSKGSAVFKTITQDPSLKARMLSLISATGEISEKLRRSGDAELSENIIVKLVYIGLALFFIDTSSELMVGLTEAESLKQSGSSLLQMIYAKHPNQRTWVLEEILSLLIKLPHGKKVAKGYRLMDGLKIHASSALLMQLVHTCAESPLLTSPPLDYLELPRSTQMIEMRKLLDGVWAAMESAKANVGYILNFLLTRCTKGSKSSLEAEYRTVLDSLVTDLLTAVGQPEWPSAELCLFLFSKAMAKYLDDPKVDSATRTMAVDSLGLIAAKIKTISNKLATESVEYRKVHPDDETLPFYGQLSIDIGLTDLLYLQAKQSSVEEYLASNEANDSAVKAAKNSWICQWISTICSVTTKDFGERTWDKEVWNILANETFRCWKAYNSNKGRSSKSRSTATRKCASQSAAYLTSRQQLFSSFDMLLSRILRSLEGGAVALRAKSLKALSLIVTGDYAVLAQHDVRRTIALRLQDQSPSVRDAAIDLVGKYMLQDALIRKAYYEIVSDRISDTGLNVRKRVLRLLKDMFYEVDNVVRNDISSKLLLRVNDDETTVRDLAIKSVSEVWFGPFLQATRSMQDRTSESLDNVAPSGVVTSSQKRDVFKRARTMVDMVGQLSALQDEAFGSVIQHLLRKERGHSPFDLSAPTQEFARTCAVIVDALVDLVQTFQEEDAPKAAVISTVHTLHTFIKAEPRLVEARHLTGMLAYLHCSLTSEDWRITMFVLKIFQDAIPVVRDLPSNDSLVAERLVLALVAKCPVVLLPEVVSVHCLLVRVLKLPSVRLCKFYKTCVDLLNADAKRLKAEQAIQENKTRRLMTIVGLFCQHFLFEEAIEESPGEAHLDELKASMRPTVQEFVFAILHAFFVEGHSRALQQTALQSLGHIYLSYPALMNSAQSIDIMDSVFAGQDDGLKTELLHIYTNFLLKIQITPPSEEGRKAGYSLIAKAEDQLEAGIGSSIMQRYLERVLQCALMDDRQLQCAAVDVVSQVTLQALAHPMLCMPAIVALETSTDRLLSERAFKIHQDLHQKHASLIYARSMDCIKTMYIYQKSVQREKADVQGYKVIPETGNSIALLGPMYSLVSDKRQARNSLLSGLVKIMDVDLAASEVEVDGNFVRFIAENLSSLEYRTMEEIYLVIFYLNRIIGGSGMTLLVNMTDISPGHTTPTSTSKLSAKSIGTSQKRGKKNSRGGSHSLTNLKPRKEKVQTIIVPGDESGEDIMDGCHSGEDVPPPAPRTVQNDDQEPILSTSVMCKASVAIEAAIHLKSHLKRIYDISEVKCQQFQPSAHASHKEKPVARFAGALARIHWHWRTLEIEVNCGQRTGASQEAEQALRSRQLARFKILIEAESLR</sequence>
<accession>A0A9P6M3P7</accession>
<dbReference type="OrthoDB" id="418242at2759"/>
<evidence type="ECO:0000256" key="1">
    <source>
        <dbReference type="ARBA" id="ARBA00004123"/>
    </source>
</evidence>
<keyword evidence="4 6" id="KW-0539">Nucleus</keyword>
<comment type="subcellular location">
    <subcellularLocation>
        <location evidence="1 6">Nucleus</location>
    </subcellularLocation>
</comment>
<dbReference type="InterPro" id="IPR016024">
    <property type="entry name" value="ARM-type_fold"/>
</dbReference>
<keyword evidence="10" id="KW-1185">Reference proteome</keyword>
<feature type="non-terminal residue" evidence="9">
    <location>
        <position position="1"/>
    </location>
</feature>
<dbReference type="InterPro" id="IPR011989">
    <property type="entry name" value="ARM-like"/>
</dbReference>
<dbReference type="InterPro" id="IPR033031">
    <property type="entry name" value="Scc2/Nipped-B"/>
</dbReference>
<dbReference type="InterPro" id="IPR024986">
    <property type="entry name" value="Nipped-B_C"/>
</dbReference>
<feature type="region of interest" description="Disordered" evidence="7">
    <location>
        <begin position="1625"/>
        <end position="1661"/>
    </location>
</feature>
<dbReference type="GO" id="GO:0034087">
    <property type="term" value="P:establishment of mitotic sister chromatid cohesion"/>
    <property type="evidence" value="ECO:0007669"/>
    <property type="project" value="TreeGrafter"/>
</dbReference>
<dbReference type="Pfam" id="PF12830">
    <property type="entry name" value="Nipped-B_C"/>
    <property type="match status" value="1"/>
</dbReference>
<comment type="caution">
    <text evidence="9">The sequence shown here is derived from an EMBL/GenBank/DDBJ whole genome shotgun (WGS) entry which is preliminary data.</text>
</comment>
<organism evidence="9 10">
    <name type="scientific">Mortierella alpina</name>
    <name type="common">Oleaginous fungus</name>
    <name type="synonym">Mortierella renispora</name>
    <dbReference type="NCBI Taxonomy" id="64518"/>
    <lineage>
        <taxon>Eukaryota</taxon>
        <taxon>Fungi</taxon>
        <taxon>Fungi incertae sedis</taxon>
        <taxon>Mucoromycota</taxon>
        <taxon>Mortierellomycotina</taxon>
        <taxon>Mortierellomycetes</taxon>
        <taxon>Mortierellales</taxon>
        <taxon>Mortierellaceae</taxon>
        <taxon>Mortierella</taxon>
    </lineage>
</organism>
<evidence type="ECO:0000256" key="3">
    <source>
        <dbReference type="ARBA" id="ARBA00022737"/>
    </source>
</evidence>
<dbReference type="GO" id="GO:0090694">
    <property type="term" value="C:Scc2-Scc4 cohesin loading complex"/>
    <property type="evidence" value="ECO:0007669"/>
    <property type="project" value="TreeGrafter"/>
</dbReference>
<dbReference type="Gene3D" id="1.25.10.10">
    <property type="entry name" value="Leucine-rich Repeat Variant"/>
    <property type="match status" value="1"/>
</dbReference>
<proteinExistence type="inferred from homology"/>
<evidence type="ECO:0000256" key="4">
    <source>
        <dbReference type="ARBA" id="ARBA00023242"/>
    </source>
</evidence>
<evidence type="ECO:0000313" key="10">
    <source>
        <dbReference type="Proteomes" id="UP000738359"/>
    </source>
</evidence>
<keyword evidence="3 6" id="KW-0677">Repeat</keyword>
<evidence type="ECO:0000256" key="5">
    <source>
        <dbReference type="ARBA" id="ARBA00023306"/>
    </source>
</evidence>
<protein>
    <recommendedName>
        <fullName evidence="6">Sister chromatid cohesion protein</fullName>
    </recommendedName>
</protein>
<dbReference type="GO" id="GO:0061775">
    <property type="term" value="F:cohesin loader activity"/>
    <property type="evidence" value="ECO:0007669"/>
    <property type="project" value="InterPro"/>
</dbReference>
<gene>
    <name evidence="9" type="primary">SCC2</name>
    <name evidence="9" type="ORF">BGZ70_006371</name>
</gene>
<reference evidence="9" key="1">
    <citation type="journal article" date="2020" name="Fungal Divers.">
        <title>Resolving the Mortierellaceae phylogeny through synthesis of multi-gene phylogenetics and phylogenomics.</title>
        <authorList>
            <person name="Vandepol N."/>
            <person name="Liber J."/>
            <person name="Desiro A."/>
            <person name="Na H."/>
            <person name="Kennedy M."/>
            <person name="Barry K."/>
            <person name="Grigoriev I.V."/>
            <person name="Miller A.N."/>
            <person name="O'Donnell K."/>
            <person name="Stajich J.E."/>
            <person name="Bonito G."/>
        </authorList>
    </citation>
    <scope>NUCLEOTIDE SEQUENCE</scope>
    <source>
        <strain evidence="9">CK1249</strain>
    </source>
</reference>
<dbReference type="GO" id="GO:1990414">
    <property type="term" value="P:replication-born double-strand break repair via sister chromatid exchange"/>
    <property type="evidence" value="ECO:0007669"/>
    <property type="project" value="TreeGrafter"/>
</dbReference>
<dbReference type="Pfam" id="PF12765">
    <property type="entry name" value="Cohesin_HEAT"/>
    <property type="match status" value="1"/>
</dbReference>
<dbReference type="GO" id="GO:0010468">
    <property type="term" value="P:regulation of gene expression"/>
    <property type="evidence" value="ECO:0007669"/>
    <property type="project" value="InterPro"/>
</dbReference>
<dbReference type="GO" id="GO:0140588">
    <property type="term" value="P:chromatin looping"/>
    <property type="evidence" value="ECO:0007669"/>
    <property type="project" value="InterPro"/>
</dbReference>
<feature type="domain" description="Sister chromatid cohesion C-terminal" evidence="8">
    <location>
        <begin position="1420"/>
        <end position="1607"/>
    </location>
</feature>
<keyword evidence="5 6" id="KW-0131">Cell cycle</keyword>
<dbReference type="PANTHER" id="PTHR21704">
    <property type="entry name" value="NIPPED-B-LIKE PROTEIN DELANGIN SCC2-RELATED"/>
    <property type="match status" value="1"/>
</dbReference>
<dbReference type="EMBL" id="JAAAHY010000357">
    <property type="protein sequence ID" value="KAF9964489.1"/>
    <property type="molecule type" value="Genomic_DNA"/>
</dbReference>
<dbReference type="CDD" id="cd23958">
    <property type="entry name" value="SCC2"/>
    <property type="match status" value="1"/>
</dbReference>
<feature type="compositionally biased region" description="Polar residues" evidence="7">
    <location>
        <begin position="259"/>
        <end position="271"/>
    </location>
</feature>
<dbReference type="Proteomes" id="UP000738359">
    <property type="component" value="Unassembled WGS sequence"/>
</dbReference>
<dbReference type="GO" id="GO:0003682">
    <property type="term" value="F:chromatin binding"/>
    <property type="evidence" value="ECO:0007669"/>
    <property type="project" value="TreeGrafter"/>
</dbReference>
<feature type="region of interest" description="Disordered" evidence="7">
    <location>
        <begin position="1"/>
        <end position="44"/>
    </location>
</feature>
<feature type="region of interest" description="Disordered" evidence="7">
    <location>
        <begin position="206"/>
        <end position="285"/>
    </location>
</feature>
<name>A0A9P6M3P7_MORAP</name>
<feature type="compositionally biased region" description="Polar residues" evidence="7">
    <location>
        <begin position="1625"/>
        <end position="1644"/>
    </location>
</feature>
<evidence type="ECO:0000256" key="7">
    <source>
        <dbReference type="SAM" id="MobiDB-lite"/>
    </source>
</evidence>
<feature type="compositionally biased region" description="Low complexity" evidence="7">
    <location>
        <begin position="14"/>
        <end position="30"/>
    </location>
</feature>
<comment type="similarity">
    <text evidence="2 6">Belongs to the SCC2/Nipped-B family.</text>
</comment>
<evidence type="ECO:0000256" key="2">
    <source>
        <dbReference type="ARBA" id="ARBA00009252"/>
    </source>
</evidence>
<dbReference type="GO" id="GO:0071169">
    <property type="term" value="P:establishment of protein localization to chromatin"/>
    <property type="evidence" value="ECO:0007669"/>
    <property type="project" value="TreeGrafter"/>
</dbReference>
<feature type="compositionally biased region" description="Polar residues" evidence="7">
    <location>
        <begin position="212"/>
        <end position="223"/>
    </location>
</feature>
<evidence type="ECO:0000256" key="6">
    <source>
        <dbReference type="RuleBase" id="RU364107"/>
    </source>
</evidence>
<dbReference type="InterPro" id="IPR026003">
    <property type="entry name" value="Cohesin_HEAT"/>
</dbReference>
<dbReference type="SUPFAM" id="SSF48371">
    <property type="entry name" value="ARM repeat"/>
    <property type="match status" value="1"/>
</dbReference>
<evidence type="ECO:0000313" key="9">
    <source>
        <dbReference type="EMBL" id="KAF9964489.1"/>
    </source>
</evidence>
<dbReference type="PANTHER" id="PTHR21704:SF18">
    <property type="entry name" value="NIPPED-B-LIKE PROTEIN"/>
    <property type="match status" value="1"/>
</dbReference>
<evidence type="ECO:0000259" key="8">
    <source>
        <dbReference type="Pfam" id="PF12830"/>
    </source>
</evidence>